<reference evidence="2" key="1">
    <citation type="submission" date="2021-06" db="EMBL/GenBank/DDBJ databases">
        <title>Comparative genomics, transcriptomics and evolutionary studies reveal genomic signatures of adaptation to plant cell wall in hemibiotrophic fungi.</title>
        <authorList>
            <consortium name="DOE Joint Genome Institute"/>
            <person name="Baroncelli R."/>
            <person name="Diaz J.F."/>
            <person name="Benocci T."/>
            <person name="Peng M."/>
            <person name="Battaglia E."/>
            <person name="Haridas S."/>
            <person name="Andreopoulos W."/>
            <person name="Labutti K."/>
            <person name="Pangilinan J."/>
            <person name="Floch G.L."/>
            <person name="Makela M.R."/>
            <person name="Henrissat B."/>
            <person name="Grigoriev I.V."/>
            <person name="Crouch J.A."/>
            <person name="De Vries R.P."/>
            <person name="Sukno S.A."/>
            <person name="Thon M.R."/>
        </authorList>
    </citation>
    <scope>NUCLEOTIDE SEQUENCE</scope>
    <source>
        <strain evidence="2">MAFF235873</strain>
    </source>
</reference>
<dbReference type="EMBL" id="MU842863">
    <property type="protein sequence ID" value="KAK2029455.1"/>
    <property type="molecule type" value="Genomic_DNA"/>
</dbReference>
<comment type="caution">
    <text evidence="2">The sequence shown here is derived from an EMBL/GenBank/DDBJ whole genome shotgun (WGS) entry which is preliminary data.</text>
</comment>
<protein>
    <submittedName>
        <fullName evidence="2">Uncharacterized protein</fullName>
    </submittedName>
</protein>
<feature type="compositionally biased region" description="Basic and acidic residues" evidence="1">
    <location>
        <begin position="96"/>
        <end position="108"/>
    </location>
</feature>
<feature type="region of interest" description="Disordered" evidence="1">
    <location>
        <begin position="212"/>
        <end position="267"/>
    </location>
</feature>
<evidence type="ECO:0000256" key="1">
    <source>
        <dbReference type="SAM" id="MobiDB-lite"/>
    </source>
</evidence>
<feature type="compositionally biased region" description="Basic residues" evidence="1">
    <location>
        <begin position="251"/>
        <end position="260"/>
    </location>
</feature>
<evidence type="ECO:0000313" key="2">
    <source>
        <dbReference type="EMBL" id="KAK2029455.1"/>
    </source>
</evidence>
<dbReference type="AlphaFoldDB" id="A0AAD9HIC8"/>
<organism evidence="2 3">
    <name type="scientific">Colletotrichum zoysiae</name>
    <dbReference type="NCBI Taxonomy" id="1216348"/>
    <lineage>
        <taxon>Eukaryota</taxon>
        <taxon>Fungi</taxon>
        <taxon>Dikarya</taxon>
        <taxon>Ascomycota</taxon>
        <taxon>Pezizomycotina</taxon>
        <taxon>Sordariomycetes</taxon>
        <taxon>Hypocreomycetidae</taxon>
        <taxon>Glomerellales</taxon>
        <taxon>Glomerellaceae</taxon>
        <taxon>Colletotrichum</taxon>
        <taxon>Colletotrichum graminicola species complex</taxon>
    </lineage>
</organism>
<evidence type="ECO:0000313" key="3">
    <source>
        <dbReference type="Proteomes" id="UP001232148"/>
    </source>
</evidence>
<name>A0AAD9HIC8_9PEZI</name>
<feature type="region of interest" description="Disordered" evidence="1">
    <location>
        <begin position="20"/>
        <end position="108"/>
    </location>
</feature>
<proteinExistence type="predicted"/>
<gene>
    <name evidence="2" type="ORF">LX32DRAFT_638980</name>
</gene>
<sequence>MLRLDATIIRLSLSEVKDYGRNRQSKGQRGRADTDPLASTISPQTGWQSLYEPTDSPHTYPSDRSPLIMPHNLSTAGDRVEISTDGSSGGSSGGNRNDKNNNRSEADKPFSIDIHGALTLSTGQHTDCTGSTSILRQPLPPPFAATPGVSSPLFQPSTPIRSSRTIELIEASHVAPPTLTSPYGHDAHHTAAVRASFQRIVIYDDVVAAEAQPQTPRNVPESRHHQSRFHGPYTAPSSRPFTLQTFTPASRSRRPRRRAGARSPVGMNTPGFVGLYGGLENSDEAVVYDAEMWR</sequence>
<keyword evidence="3" id="KW-1185">Reference proteome</keyword>
<feature type="compositionally biased region" description="Polar residues" evidence="1">
    <location>
        <begin position="235"/>
        <end position="247"/>
    </location>
</feature>
<accession>A0AAD9HIC8</accession>
<feature type="compositionally biased region" description="Polar residues" evidence="1">
    <location>
        <begin position="37"/>
        <end position="48"/>
    </location>
</feature>
<dbReference type="Proteomes" id="UP001232148">
    <property type="component" value="Unassembled WGS sequence"/>
</dbReference>